<dbReference type="GO" id="GO:0071555">
    <property type="term" value="P:cell wall organization"/>
    <property type="evidence" value="ECO:0007669"/>
    <property type="project" value="UniProtKB-KW"/>
</dbReference>
<feature type="domain" description="Peptidase S11 D-alanyl-D-alanine carboxypeptidase A N-terminal" evidence="12">
    <location>
        <begin position="93"/>
        <end position="322"/>
    </location>
</feature>
<keyword evidence="10" id="KW-1133">Transmembrane helix</keyword>
<feature type="active site" description="Proton acceptor" evidence="7">
    <location>
        <position position="123"/>
    </location>
</feature>
<evidence type="ECO:0000313" key="14">
    <source>
        <dbReference type="Proteomes" id="UP000095727"/>
    </source>
</evidence>
<dbReference type="GO" id="GO:0006508">
    <property type="term" value="P:proteolysis"/>
    <property type="evidence" value="ECO:0007669"/>
    <property type="project" value="InterPro"/>
</dbReference>
<evidence type="ECO:0000256" key="10">
    <source>
        <dbReference type="SAM" id="Phobius"/>
    </source>
</evidence>
<evidence type="ECO:0000256" key="9">
    <source>
        <dbReference type="RuleBase" id="RU004016"/>
    </source>
</evidence>
<evidence type="ECO:0000256" key="5">
    <source>
        <dbReference type="ARBA" id="ARBA00022984"/>
    </source>
</evidence>
<evidence type="ECO:0000256" key="4">
    <source>
        <dbReference type="ARBA" id="ARBA00022960"/>
    </source>
</evidence>
<dbReference type="RefSeq" id="WP_055155685.1">
    <property type="nucleotide sequence ID" value="NZ_CYXR01000003.1"/>
</dbReference>
<evidence type="ECO:0000256" key="8">
    <source>
        <dbReference type="PIRSR" id="PIRSR618044-2"/>
    </source>
</evidence>
<evidence type="ECO:0000256" key="11">
    <source>
        <dbReference type="SAM" id="SignalP"/>
    </source>
</evidence>
<feature type="transmembrane region" description="Helical" evidence="10">
    <location>
        <begin position="445"/>
        <end position="466"/>
    </location>
</feature>
<dbReference type="InterPro" id="IPR001967">
    <property type="entry name" value="Peptidase_S11_N"/>
</dbReference>
<keyword evidence="4" id="KW-0133">Cell shape</keyword>
<feature type="chain" id="PRO_5008010666" evidence="11">
    <location>
        <begin position="27"/>
        <end position="487"/>
    </location>
</feature>
<evidence type="ECO:0000313" key="13">
    <source>
        <dbReference type="EMBL" id="CUM75197.1"/>
    </source>
</evidence>
<gene>
    <name evidence="13" type="primary">dacB_1</name>
    <name evidence="13" type="ORF">ERS852574_00467</name>
</gene>
<keyword evidence="10" id="KW-0472">Membrane</keyword>
<evidence type="ECO:0000256" key="7">
    <source>
        <dbReference type="PIRSR" id="PIRSR618044-1"/>
    </source>
</evidence>
<dbReference type="GO" id="GO:0009002">
    <property type="term" value="F:serine-type D-Ala-D-Ala carboxypeptidase activity"/>
    <property type="evidence" value="ECO:0007669"/>
    <property type="project" value="UniProtKB-EC"/>
</dbReference>
<comment type="similarity">
    <text evidence="1 9">Belongs to the peptidase S11 family.</text>
</comment>
<keyword evidence="10" id="KW-0812">Transmembrane</keyword>
<dbReference type="Proteomes" id="UP000095727">
    <property type="component" value="Unassembled WGS sequence"/>
</dbReference>
<dbReference type="EC" id="3.4.16.4" evidence="13"/>
<evidence type="ECO:0000256" key="6">
    <source>
        <dbReference type="ARBA" id="ARBA00023316"/>
    </source>
</evidence>
<proteinExistence type="inferred from homology"/>
<dbReference type="InterPro" id="IPR018044">
    <property type="entry name" value="Peptidase_S11"/>
</dbReference>
<feature type="signal peptide" evidence="11">
    <location>
        <begin position="1"/>
        <end position="26"/>
    </location>
</feature>
<keyword evidence="5" id="KW-0573">Peptidoglycan synthesis</keyword>
<dbReference type="PRINTS" id="PR00725">
    <property type="entry name" value="DADACBPTASE1"/>
</dbReference>
<dbReference type="AlphaFoldDB" id="A0A173RBN3"/>
<evidence type="ECO:0000256" key="3">
    <source>
        <dbReference type="ARBA" id="ARBA00022801"/>
    </source>
</evidence>
<dbReference type="SUPFAM" id="SSF56601">
    <property type="entry name" value="beta-lactamase/transpeptidase-like"/>
    <property type="match status" value="1"/>
</dbReference>
<feature type="binding site" evidence="8">
    <location>
        <position position="293"/>
    </location>
    <ligand>
        <name>substrate</name>
    </ligand>
</feature>
<dbReference type="Pfam" id="PF00768">
    <property type="entry name" value="Peptidase_S11"/>
    <property type="match status" value="1"/>
</dbReference>
<keyword evidence="13" id="KW-0121">Carboxypeptidase</keyword>
<evidence type="ECO:0000259" key="12">
    <source>
        <dbReference type="Pfam" id="PF00768"/>
    </source>
</evidence>
<feature type="active site" description="Acyl-ester intermediate" evidence="7">
    <location>
        <position position="120"/>
    </location>
</feature>
<organism evidence="13 14">
    <name type="scientific">Coprococcus comes</name>
    <dbReference type="NCBI Taxonomy" id="410072"/>
    <lineage>
        <taxon>Bacteria</taxon>
        <taxon>Bacillati</taxon>
        <taxon>Bacillota</taxon>
        <taxon>Clostridia</taxon>
        <taxon>Lachnospirales</taxon>
        <taxon>Lachnospiraceae</taxon>
        <taxon>Coprococcus</taxon>
    </lineage>
</organism>
<dbReference type="PANTHER" id="PTHR21581">
    <property type="entry name" value="D-ALANYL-D-ALANINE CARBOXYPEPTIDASE"/>
    <property type="match status" value="1"/>
</dbReference>
<evidence type="ECO:0000256" key="2">
    <source>
        <dbReference type="ARBA" id="ARBA00022729"/>
    </source>
</evidence>
<evidence type="ECO:0000256" key="1">
    <source>
        <dbReference type="ARBA" id="ARBA00007164"/>
    </source>
</evidence>
<keyword evidence="13" id="KW-0645">Protease</keyword>
<feature type="active site" evidence="7">
    <location>
        <position position="178"/>
    </location>
</feature>
<keyword evidence="6" id="KW-0961">Cell wall biogenesis/degradation</keyword>
<accession>A0A173RBN3</accession>
<dbReference type="InterPro" id="IPR012338">
    <property type="entry name" value="Beta-lactam/transpept-like"/>
</dbReference>
<keyword evidence="2 11" id="KW-0732">Signal</keyword>
<dbReference type="PANTHER" id="PTHR21581:SF33">
    <property type="entry name" value="D-ALANYL-D-ALANINE CARBOXYPEPTIDASE DACB"/>
    <property type="match status" value="1"/>
</dbReference>
<protein>
    <submittedName>
        <fullName evidence="13">D-alanyl-D-alanine carboxypeptidase dacB</fullName>
        <ecNumber evidence="13">3.4.16.4</ecNumber>
    </submittedName>
</protein>
<dbReference type="GO" id="GO:0008360">
    <property type="term" value="P:regulation of cell shape"/>
    <property type="evidence" value="ECO:0007669"/>
    <property type="project" value="UniProtKB-KW"/>
</dbReference>
<sequence length="487" mass="53752">MRRWKKILSASLAAVMVGSLGMTAFAEDTSANEPIDTTVSNYNLTEEETSGKNQEEIKALQQQKIDEVTQQAYDMKIASNELENWPEGPATYGEAGIVMEAKSGAILYAKNIDGKAYPASITKILTALVALENGNLDDKITITQNSVDCVAEGDAYIGMIAGEEISLNDALHALLMASANEVAYAIAENVGGLGYDGFIAKMNERAKELGAVNSDFENPNGLNAQNHYTTARDMALITQELLENHEEFKTIAQTQQYTIGATNLVNQARTFQQSDLMFYEGNDYYYPKTIAGKTGYTDEALNTLVSCAADDNLELISVVLKTHGKNVYPDSINLLEYGFNNFAKYTIADYEDSADFKEIDPNAYVVLPENVNFQSLDYEITQDDTNSSTGTVTYTYQGNPVGKAAVTLSDEYLQKDNTENEAQVSGDKSDSETQKQVQSTIPREVILVICVIAAVLILIIVWRAVLKHLRKKKVETNRKRRREVDKD</sequence>
<dbReference type="GO" id="GO:0009252">
    <property type="term" value="P:peptidoglycan biosynthetic process"/>
    <property type="evidence" value="ECO:0007669"/>
    <property type="project" value="UniProtKB-KW"/>
</dbReference>
<keyword evidence="3 13" id="KW-0378">Hydrolase</keyword>
<dbReference type="EMBL" id="CYXR01000003">
    <property type="protein sequence ID" value="CUM75197.1"/>
    <property type="molecule type" value="Genomic_DNA"/>
</dbReference>
<name>A0A173RBN3_9FIRM</name>
<dbReference type="Gene3D" id="3.40.710.10">
    <property type="entry name" value="DD-peptidase/beta-lactamase superfamily"/>
    <property type="match status" value="1"/>
</dbReference>
<reference evidence="13 14" key="1">
    <citation type="submission" date="2015-09" db="EMBL/GenBank/DDBJ databases">
        <authorList>
            <consortium name="Pathogen Informatics"/>
        </authorList>
    </citation>
    <scope>NUCLEOTIDE SEQUENCE [LARGE SCALE GENOMIC DNA]</scope>
    <source>
        <strain evidence="13 14">2789STDY5834962</strain>
    </source>
</reference>